<protein>
    <submittedName>
        <fullName evidence="1">Uncharacterized protein</fullName>
    </submittedName>
</protein>
<name>A0A4C1YL47_EUMVA</name>
<organism evidence="1 2">
    <name type="scientific">Eumeta variegata</name>
    <name type="common">Bagworm moth</name>
    <name type="synonym">Eumeta japonica</name>
    <dbReference type="NCBI Taxonomy" id="151549"/>
    <lineage>
        <taxon>Eukaryota</taxon>
        <taxon>Metazoa</taxon>
        <taxon>Ecdysozoa</taxon>
        <taxon>Arthropoda</taxon>
        <taxon>Hexapoda</taxon>
        <taxon>Insecta</taxon>
        <taxon>Pterygota</taxon>
        <taxon>Neoptera</taxon>
        <taxon>Endopterygota</taxon>
        <taxon>Lepidoptera</taxon>
        <taxon>Glossata</taxon>
        <taxon>Ditrysia</taxon>
        <taxon>Tineoidea</taxon>
        <taxon>Psychidae</taxon>
        <taxon>Oiketicinae</taxon>
        <taxon>Eumeta</taxon>
    </lineage>
</organism>
<evidence type="ECO:0000313" key="1">
    <source>
        <dbReference type="EMBL" id="GBP75800.1"/>
    </source>
</evidence>
<reference evidence="1 2" key="1">
    <citation type="journal article" date="2019" name="Commun. Biol.">
        <title>The bagworm genome reveals a unique fibroin gene that provides high tensile strength.</title>
        <authorList>
            <person name="Kono N."/>
            <person name="Nakamura H."/>
            <person name="Ohtoshi R."/>
            <person name="Tomita M."/>
            <person name="Numata K."/>
            <person name="Arakawa K."/>
        </authorList>
    </citation>
    <scope>NUCLEOTIDE SEQUENCE [LARGE SCALE GENOMIC DNA]</scope>
</reference>
<accession>A0A4C1YL47</accession>
<dbReference type="Proteomes" id="UP000299102">
    <property type="component" value="Unassembled WGS sequence"/>
</dbReference>
<dbReference type="AlphaFoldDB" id="A0A4C1YL47"/>
<dbReference type="EMBL" id="BGZK01001262">
    <property type="protein sequence ID" value="GBP75800.1"/>
    <property type="molecule type" value="Genomic_DNA"/>
</dbReference>
<comment type="caution">
    <text evidence="1">The sequence shown here is derived from an EMBL/GenBank/DDBJ whole genome shotgun (WGS) entry which is preliminary data.</text>
</comment>
<evidence type="ECO:0000313" key="2">
    <source>
        <dbReference type="Proteomes" id="UP000299102"/>
    </source>
</evidence>
<sequence length="99" mass="10838">MRSPSVAPSSPEGRKTATANKVRFGTLDVCGGMDDKIDDVYKLMKERRLYILYVNKPKRKGSGAAIEHGPFETFSLPLIKADENAGVMASSYPIDFLNG</sequence>
<proteinExistence type="predicted"/>
<gene>
    <name evidence="1" type="ORF">EVAR_65432_1</name>
</gene>
<keyword evidence="2" id="KW-1185">Reference proteome</keyword>
<dbReference type="OrthoDB" id="418748at2759"/>